<keyword evidence="5" id="KW-1185">Reference proteome</keyword>
<gene>
    <name evidence="2" type="ORF">XAP6984_210003</name>
    <name evidence="3" type="ORF">XAP7430_160003</name>
</gene>
<evidence type="ECO:0008006" key="6">
    <source>
        <dbReference type="Google" id="ProtNLM"/>
    </source>
</evidence>
<name>A0AB38DWN5_XANCH</name>
<reference evidence="4 5" key="1">
    <citation type="submission" date="2017-10" db="EMBL/GenBank/DDBJ databases">
        <authorList>
            <person name="Regsiter A."/>
            <person name="William W."/>
        </authorList>
    </citation>
    <scope>NUCLEOTIDE SEQUENCE [LARGE SCALE GENOMIC DNA]</scope>
    <source>
        <strain evidence="2 5">CFBP6984</strain>
        <strain evidence="3 4">CFBP7430</strain>
    </source>
</reference>
<comment type="caution">
    <text evidence="3">The sequence shown here is derived from an EMBL/GenBank/DDBJ whole genome shotgun (WGS) entry which is preliminary data.</text>
</comment>
<proteinExistence type="predicted"/>
<dbReference type="AlphaFoldDB" id="A0AB38DWN5"/>
<protein>
    <recommendedName>
        <fullName evidence="6">Secreted protein</fullName>
    </recommendedName>
</protein>
<evidence type="ECO:0000313" key="3">
    <source>
        <dbReference type="EMBL" id="SON84547.1"/>
    </source>
</evidence>
<evidence type="ECO:0000313" key="2">
    <source>
        <dbReference type="EMBL" id="SON78209.1"/>
    </source>
</evidence>
<dbReference type="RefSeq" id="WP_226982528.1">
    <property type="nucleotide sequence ID" value="NZ_CP012049.1"/>
</dbReference>
<dbReference type="Proteomes" id="UP000234181">
    <property type="component" value="Unassembled WGS sequence"/>
</dbReference>
<feature type="region of interest" description="Disordered" evidence="1">
    <location>
        <begin position="1"/>
        <end position="22"/>
    </location>
</feature>
<evidence type="ECO:0000313" key="5">
    <source>
        <dbReference type="Proteomes" id="UP000234181"/>
    </source>
</evidence>
<dbReference type="EMBL" id="OCYT01000075">
    <property type="protein sequence ID" value="SON78209.1"/>
    <property type="molecule type" value="Genomic_DNA"/>
</dbReference>
<dbReference type="EMBL" id="OCYS01000068">
    <property type="protein sequence ID" value="SON84547.1"/>
    <property type="molecule type" value="Genomic_DNA"/>
</dbReference>
<organism evidence="3 4">
    <name type="scientific">Xanthomonas campestris pv. phaseoli</name>
    <dbReference type="NCBI Taxonomy" id="317013"/>
    <lineage>
        <taxon>Bacteria</taxon>
        <taxon>Pseudomonadati</taxon>
        <taxon>Pseudomonadota</taxon>
        <taxon>Gammaproteobacteria</taxon>
        <taxon>Lysobacterales</taxon>
        <taxon>Lysobacteraceae</taxon>
        <taxon>Xanthomonas</taxon>
    </lineage>
</organism>
<accession>A0AB38DWN5</accession>
<dbReference type="Proteomes" id="UP000234166">
    <property type="component" value="Unassembled WGS sequence"/>
</dbReference>
<sequence length="137" mass="15592">MNLNTSALKRDTQDQKPAPASSKAMWIDAKDIKPGDVLLGMFNGVAARRDNVQEVRAGWWCRVYVLANGGYDVMTYRADARVYIERGPLFHIEAVSKHSGERLRLTRYPMSRQQCETLMGTISRHPSRRIELVEVQA</sequence>
<evidence type="ECO:0000313" key="4">
    <source>
        <dbReference type="Proteomes" id="UP000234166"/>
    </source>
</evidence>
<evidence type="ECO:0000256" key="1">
    <source>
        <dbReference type="SAM" id="MobiDB-lite"/>
    </source>
</evidence>